<dbReference type="RefSeq" id="WP_108170724.1">
    <property type="nucleotide sequence ID" value="NZ_QBKQ01000001.1"/>
</dbReference>
<organism evidence="2 3">
    <name type="scientific">Christiangramia gaetbulicola</name>
    <dbReference type="NCBI Taxonomy" id="703340"/>
    <lineage>
        <taxon>Bacteria</taxon>
        <taxon>Pseudomonadati</taxon>
        <taxon>Bacteroidota</taxon>
        <taxon>Flavobacteriia</taxon>
        <taxon>Flavobacteriales</taxon>
        <taxon>Flavobacteriaceae</taxon>
        <taxon>Christiangramia</taxon>
    </lineage>
</organism>
<evidence type="ECO:0000256" key="1">
    <source>
        <dbReference type="SAM" id="SignalP"/>
    </source>
</evidence>
<protein>
    <recommendedName>
        <fullName evidence="4">Lipocalin-like protein</fullName>
    </recommendedName>
</protein>
<evidence type="ECO:0000313" key="2">
    <source>
        <dbReference type="EMBL" id="PTX44803.1"/>
    </source>
</evidence>
<dbReference type="OrthoDB" id="1450664at2"/>
<keyword evidence="3" id="KW-1185">Reference proteome</keyword>
<comment type="caution">
    <text evidence="2">The sequence shown here is derived from an EMBL/GenBank/DDBJ whole genome shotgun (WGS) entry which is preliminary data.</text>
</comment>
<gene>
    <name evidence="2" type="ORF">C8P64_0785</name>
</gene>
<feature type="chain" id="PRO_5015564135" description="Lipocalin-like protein" evidence="1">
    <location>
        <begin position="23"/>
        <end position="126"/>
    </location>
</feature>
<dbReference type="EMBL" id="QBKQ01000001">
    <property type="protein sequence ID" value="PTX44803.1"/>
    <property type="molecule type" value="Genomic_DNA"/>
</dbReference>
<accession>A0A2T6ALV0</accession>
<evidence type="ECO:0008006" key="4">
    <source>
        <dbReference type="Google" id="ProtNLM"/>
    </source>
</evidence>
<proteinExistence type="predicted"/>
<dbReference type="PROSITE" id="PS51257">
    <property type="entry name" value="PROKAR_LIPOPROTEIN"/>
    <property type="match status" value="1"/>
</dbReference>
<sequence length="126" mass="13235">MKKITYLIVLSLALMLTGSCSSDDDAGSDVNDSALVGSWGATESEDGATLQVTVTFNANQSGRSVIVTTFGGETETETENFSWSTNGNKLTVESSSEGTEVLTYSISGNRLTLTDSDGFSTVLTKL</sequence>
<reference evidence="2 3" key="1">
    <citation type="submission" date="2018-04" db="EMBL/GenBank/DDBJ databases">
        <title>Genomic Encyclopedia of Archaeal and Bacterial Type Strains, Phase II (KMG-II): from individual species to whole genera.</title>
        <authorList>
            <person name="Goeker M."/>
        </authorList>
    </citation>
    <scope>NUCLEOTIDE SEQUENCE [LARGE SCALE GENOMIC DNA]</scope>
    <source>
        <strain evidence="2 3">DSM 23082</strain>
    </source>
</reference>
<evidence type="ECO:0000313" key="3">
    <source>
        <dbReference type="Proteomes" id="UP000244174"/>
    </source>
</evidence>
<dbReference type="AlphaFoldDB" id="A0A2T6ALV0"/>
<dbReference type="Proteomes" id="UP000244174">
    <property type="component" value="Unassembled WGS sequence"/>
</dbReference>
<keyword evidence="1" id="KW-0732">Signal</keyword>
<name>A0A2T6ALV0_9FLAO</name>
<feature type="signal peptide" evidence="1">
    <location>
        <begin position="1"/>
        <end position="22"/>
    </location>
</feature>